<evidence type="ECO:0000256" key="1">
    <source>
        <dbReference type="SAM" id="Phobius"/>
    </source>
</evidence>
<feature type="domain" description="DUF7981" evidence="2">
    <location>
        <begin position="1"/>
        <end position="68"/>
    </location>
</feature>
<proteinExistence type="predicted"/>
<keyword evidence="1" id="KW-1133">Transmembrane helix</keyword>
<dbReference type="EMBL" id="FOAD01000001">
    <property type="protein sequence ID" value="SEK27594.1"/>
    <property type="molecule type" value="Genomic_DNA"/>
</dbReference>
<name>A0A1H7FP67_HALLR</name>
<reference evidence="3 4" key="1">
    <citation type="submission" date="2016-10" db="EMBL/GenBank/DDBJ databases">
        <authorList>
            <person name="de Groot N.N."/>
        </authorList>
    </citation>
    <scope>NUCLEOTIDE SEQUENCE [LARGE SCALE GENOMIC DNA]</scope>
    <source>
        <strain evidence="3 4">CDM_5</strain>
    </source>
</reference>
<keyword evidence="1" id="KW-0812">Transmembrane</keyword>
<feature type="transmembrane region" description="Helical" evidence="1">
    <location>
        <begin position="39"/>
        <end position="58"/>
    </location>
</feature>
<gene>
    <name evidence="3" type="ORF">SAMN04488691_10174</name>
</gene>
<dbReference type="RefSeq" id="WP_074791104.1">
    <property type="nucleotide sequence ID" value="NZ_FOAD01000001.1"/>
</dbReference>
<protein>
    <recommendedName>
        <fullName evidence="2">DUF7981 domain-containing protein</fullName>
    </recommendedName>
</protein>
<sequence>MSRRRRSAIVWGLVSVLLVGVIAQTSILLGLGLDLSFGTVAAVALVSGVVVASMTYVIEPRLERKGRA</sequence>
<evidence type="ECO:0000313" key="4">
    <source>
        <dbReference type="Proteomes" id="UP000183894"/>
    </source>
</evidence>
<dbReference type="InterPro" id="IPR058287">
    <property type="entry name" value="DUF7981"/>
</dbReference>
<keyword evidence="1" id="KW-0472">Membrane</keyword>
<evidence type="ECO:0000259" key="2">
    <source>
        <dbReference type="Pfam" id="PF25938"/>
    </source>
</evidence>
<dbReference type="Pfam" id="PF25938">
    <property type="entry name" value="DUF7981"/>
    <property type="match status" value="1"/>
</dbReference>
<dbReference type="Proteomes" id="UP000183894">
    <property type="component" value="Unassembled WGS sequence"/>
</dbReference>
<accession>A0A1H7FP67</accession>
<dbReference type="AlphaFoldDB" id="A0A1H7FP67"/>
<evidence type="ECO:0000313" key="3">
    <source>
        <dbReference type="EMBL" id="SEK27594.1"/>
    </source>
</evidence>
<organism evidence="3 4">
    <name type="scientific">Haloferax larsenii</name>
    <dbReference type="NCBI Taxonomy" id="302484"/>
    <lineage>
        <taxon>Archaea</taxon>
        <taxon>Methanobacteriati</taxon>
        <taxon>Methanobacteriota</taxon>
        <taxon>Stenosarchaea group</taxon>
        <taxon>Halobacteria</taxon>
        <taxon>Halobacteriales</taxon>
        <taxon>Haloferacaceae</taxon>
        <taxon>Haloferax</taxon>
    </lineage>
</organism>